<proteinExistence type="predicted"/>
<gene>
    <name evidence="2" type="ORF">BVRB_034360</name>
</gene>
<accession>A0A0J7YQA1</accession>
<sequence>MLSQISQPFSLSSHPLLSPLTSSASRLGGPSRDSTTEQQSIATSRRLEISSRWSKNLRSVVFQIDPSKPAMVVPGEPSSFLSKPSSFRSYFRQILFVLFVAVRPPHCSPG</sequence>
<name>A0A0J7YQA1_BETVV</name>
<reference evidence="2 3" key="1">
    <citation type="journal article" date="2014" name="Nature">
        <title>The genome of the recently domesticated crop plant sugar beet (Beta vulgaris).</title>
        <authorList>
            <person name="Dohm J.C."/>
            <person name="Minoche A.E."/>
            <person name="Holtgrawe D."/>
            <person name="Capella-Gutierrez S."/>
            <person name="Zakrzewski F."/>
            <person name="Tafer H."/>
            <person name="Rupp O."/>
            <person name="Sorensen T.R."/>
            <person name="Stracke R."/>
            <person name="Reinhardt R."/>
            <person name="Goesmann A."/>
            <person name="Kraft T."/>
            <person name="Schulz B."/>
            <person name="Stadler P.F."/>
            <person name="Schmidt T."/>
            <person name="Gabaldon T."/>
            <person name="Lehrach H."/>
            <person name="Weisshaar B."/>
            <person name="Himmelbauer H."/>
        </authorList>
    </citation>
    <scope>NUCLEOTIDE SEQUENCE [LARGE SCALE GENOMIC DNA]</scope>
    <source>
        <tissue evidence="2">Taproot</tissue>
    </source>
</reference>
<dbReference type="Proteomes" id="UP000035740">
    <property type="component" value="Unassembled WGS sequence"/>
</dbReference>
<feature type="compositionally biased region" description="Low complexity" evidence="1">
    <location>
        <begin position="1"/>
        <end position="27"/>
    </location>
</feature>
<feature type="region of interest" description="Disordered" evidence="1">
    <location>
        <begin position="1"/>
        <end position="43"/>
    </location>
</feature>
<evidence type="ECO:0000256" key="1">
    <source>
        <dbReference type="SAM" id="MobiDB-lite"/>
    </source>
</evidence>
<keyword evidence="3" id="KW-1185">Reference proteome</keyword>
<dbReference type="EMBL" id="KQ106380">
    <property type="protein sequence ID" value="KMS65677.1"/>
    <property type="molecule type" value="Genomic_DNA"/>
</dbReference>
<feature type="compositionally biased region" description="Polar residues" evidence="1">
    <location>
        <begin position="32"/>
        <end position="43"/>
    </location>
</feature>
<dbReference type="AlphaFoldDB" id="A0A0J7YQA1"/>
<protein>
    <submittedName>
        <fullName evidence="2">Uncharacterized protein</fullName>
    </submittedName>
</protein>
<evidence type="ECO:0000313" key="2">
    <source>
        <dbReference type="EMBL" id="KMS65677.1"/>
    </source>
</evidence>
<organism evidence="2 3">
    <name type="scientific">Beta vulgaris subsp. vulgaris</name>
    <name type="common">Beet</name>
    <dbReference type="NCBI Taxonomy" id="3555"/>
    <lineage>
        <taxon>Eukaryota</taxon>
        <taxon>Viridiplantae</taxon>
        <taxon>Streptophyta</taxon>
        <taxon>Embryophyta</taxon>
        <taxon>Tracheophyta</taxon>
        <taxon>Spermatophyta</taxon>
        <taxon>Magnoliopsida</taxon>
        <taxon>eudicotyledons</taxon>
        <taxon>Gunneridae</taxon>
        <taxon>Pentapetalae</taxon>
        <taxon>Caryophyllales</taxon>
        <taxon>Chenopodiaceae</taxon>
        <taxon>Betoideae</taxon>
        <taxon>Beta</taxon>
    </lineage>
</organism>
<dbReference type="Gramene" id="KMS65677">
    <property type="protein sequence ID" value="KMS65677"/>
    <property type="gene ID" value="BVRB_034360"/>
</dbReference>
<evidence type="ECO:0000313" key="3">
    <source>
        <dbReference type="Proteomes" id="UP000035740"/>
    </source>
</evidence>